<evidence type="ECO:0000313" key="6">
    <source>
        <dbReference type="Proteomes" id="UP000460718"/>
    </source>
</evidence>
<organism evidence="1 6">
    <name type="scientific">Phytophthora fragariae</name>
    <dbReference type="NCBI Taxonomy" id="53985"/>
    <lineage>
        <taxon>Eukaryota</taxon>
        <taxon>Sar</taxon>
        <taxon>Stramenopiles</taxon>
        <taxon>Oomycota</taxon>
        <taxon>Peronosporomycetes</taxon>
        <taxon>Peronosporales</taxon>
        <taxon>Peronosporaceae</taxon>
        <taxon>Phytophthora</taxon>
    </lineage>
</organism>
<evidence type="ECO:0000313" key="2">
    <source>
        <dbReference type="EMBL" id="KAE9059390.1"/>
    </source>
</evidence>
<evidence type="ECO:0000313" key="1">
    <source>
        <dbReference type="EMBL" id="KAE8953173.1"/>
    </source>
</evidence>
<evidence type="ECO:0000313" key="5">
    <source>
        <dbReference type="Proteomes" id="UP000441208"/>
    </source>
</evidence>
<gene>
    <name evidence="2" type="ORF">PF006_g31896</name>
    <name evidence="3" type="ORF">PF007_g26420</name>
    <name evidence="1" type="ORF">PF011_g32492</name>
</gene>
<dbReference type="AlphaFoldDB" id="A0A6A3G8F1"/>
<reference evidence="1 6" key="1">
    <citation type="submission" date="2018-09" db="EMBL/GenBank/DDBJ databases">
        <title>Genomic investigation of the strawberry pathogen Phytophthora fragariae indicates pathogenicity is determined by transcriptional variation in three key races.</title>
        <authorList>
            <person name="Adams T.M."/>
            <person name="Armitage A.D."/>
            <person name="Sobczyk M.K."/>
            <person name="Bates H.J."/>
            <person name="Dunwell J.M."/>
            <person name="Nellist C.F."/>
            <person name="Harrison R.J."/>
        </authorList>
    </citation>
    <scope>NUCLEOTIDE SEQUENCE [LARGE SCALE GENOMIC DNA]</scope>
    <source>
        <strain evidence="2 4">NOV-5</strain>
        <strain evidence="3 5">NOV-71</strain>
        <strain evidence="1 6">SCRP245</strain>
    </source>
</reference>
<evidence type="ECO:0000313" key="3">
    <source>
        <dbReference type="EMBL" id="KAE9071793.1"/>
    </source>
</evidence>
<dbReference type="Proteomes" id="UP000441208">
    <property type="component" value="Unassembled WGS sequence"/>
</dbReference>
<accession>A0A6A3G8F1</accession>
<name>A0A6A3G8F1_9STRA</name>
<dbReference type="EMBL" id="QXGA01007798">
    <property type="protein sequence ID" value="KAE9059390.1"/>
    <property type="molecule type" value="Genomic_DNA"/>
</dbReference>
<protein>
    <submittedName>
        <fullName evidence="1">Uncharacterized protein</fullName>
    </submittedName>
</protein>
<dbReference type="EMBL" id="QXFZ01003033">
    <property type="protein sequence ID" value="KAE9071793.1"/>
    <property type="molecule type" value="Genomic_DNA"/>
</dbReference>
<dbReference type="Proteomes" id="UP000460718">
    <property type="component" value="Unassembled WGS sequence"/>
</dbReference>
<dbReference type="Proteomes" id="UP000440732">
    <property type="component" value="Unassembled WGS sequence"/>
</dbReference>
<proteinExistence type="predicted"/>
<sequence length="54" mass="5943">MRASLPLCWVVGLISTTYWSLLARGRICARRSTSCWTHVMSGICPSVWSRASGA</sequence>
<dbReference type="EMBL" id="QXFW01010129">
    <property type="protein sequence ID" value="KAE8953173.1"/>
    <property type="molecule type" value="Genomic_DNA"/>
</dbReference>
<comment type="caution">
    <text evidence="1">The sequence shown here is derived from an EMBL/GenBank/DDBJ whole genome shotgun (WGS) entry which is preliminary data.</text>
</comment>
<evidence type="ECO:0000313" key="4">
    <source>
        <dbReference type="Proteomes" id="UP000440732"/>
    </source>
</evidence>